<feature type="compositionally biased region" description="Polar residues" evidence="1">
    <location>
        <begin position="1"/>
        <end position="18"/>
    </location>
</feature>
<feature type="compositionally biased region" description="Low complexity" evidence="1">
    <location>
        <begin position="23"/>
        <end position="36"/>
    </location>
</feature>
<organism evidence="2 3">
    <name type="scientific">Seminavis robusta</name>
    <dbReference type="NCBI Taxonomy" id="568900"/>
    <lineage>
        <taxon>Eukaryota</taxon>
        <taxon>Sar</taxon>
        <taxon>Stramenopiles</taxon>
        <taxon>Ochrophyta</taxon>
        <taxon>Bacillariophyta</taxon>
        <taxon>Bacillariophyceae</taxon>
        <taxon>Bacillariophycidae</taxon>
        <taxon>Naviculales</taxon>
        <taxon>Naviculaceae</taxon>
        <taxon>Seminavis</taxon>
    </lineage>
</organism>
<accession>A0A9N8EES8</accession>
<dbReference type="Proteomes" id="UP001153069">
    <property type="component" value="Unassembled WGS sequence"/>
</dbReference>
<evidence type="ECO:0000313" key="2">
    <source>
        <dbReference type="EMBL" id="CAB9520131.1"/>
    </source>
</evidence>
<protein>
    <submittedName>
        <fullName evidence="2">Uncharacterized protein</fullName>
    </submittedName>
</protein>
<sequence length="77" mass="8429">MVNNKENQPTLDAQTSKKANAPTKSTTAGTFTATAGSSGIPRAELLNYLKALMDVNRRLKLQLEDSEKEQKKTFVTS</sequence>
<gene>
    <name evidence="2" type="ORF">SEMRO_1076_G238520.1</name>
</gene>
<name>A0A9N8EES8_9STRA</name>
<evidence type="ECO:0000313" key="3">
    <source>
        <dbReference type="Proteomes" id="UP001153069"/>
    </source>
</evidence>
<comment type="caution">
    <text evidence="2">The sequence shown here is derived from an EMBL/GenBank/DDBJ whole genome shotgun (WGS) entry which is preliminary data.</text>
</comment>
<dbReference type="EMBL" id="CAICTM010001074">
    <property type="protein sequence ID" value="CAB9520131.1"/>
    <property type="molecule type" value="Genomic_DNA"/>
</dbReference>
<reference evidence="2" key="1">
    <citation type="submission" date="2020-06" db="EMBL/GenBank/DDBJ databases">
        <authorList>
            <consortium name="Plant Systems Biology data submission"/>
        </authorList>
    </citation>
    <scope>NUCLEOTIDE SEQUENCE</scope>
    <source>
        <strain evidence="2">D6</strain>
    </source>
</reference>
<keyword evidence="3" id="KW-1185">Reference proteome</keyword>
<proteinExistence type="predicted"/>
<dbReference type="AlphaFoldDB" id="A0A9N8EES8"/>
<feature type="region of interest" description="Disordered" evidence="1">
    <location>
        <begin position="1"/>
        <end position="36"/>
    </location>
</feature>
<evidence type="ECO:0000256" key="1">
    <source>
        <dbReference type="SAM" id="MobiDB-lite"/>
    </source>
</evidence>